<dbReference type="GO" id="GO:0008837">
    <property type="term" value="F:diaminopimelate epimerase activity"/>
    <property type="evidence" value="ECO:0007669"/>
    <property type="project" value="UniProtKB-UniRule"/>
</dbReference>
<evidence type="ECO:0000256" key="1">
    <source>
        <dbReference type="ARBA" id="ARBA00005196"/>
    </source>
</evidence>
<feature type="binding site" evidence="9">
    <location>
        <position position="193"/>
    </location>
    <ligand>
        <name>substrate</name>
    </ligand>
</feature>
<evidence type="ECO:0000256" key="8">
    <source>
        <dbReference type="ARBA" id="ARBA00051712"/>
    </source>
</evidence>
<dbReference type="FunFam" id="3.10.310.10:FF:000001">
    <property type="entry name" value="Diaminopimelate epimerase"/>
    <property type="match status" value="1"/>
</dbReference>
<reference evidence="11" key="2">
    <citation type="submission" date="2021-04" db="EMBL/GenBank/DDBJ databases">
        <authorList>
            <person name="Gilroy R."/>
        </authorList>
    </citation>
    <scope>NUCLEOTIDE SEQUENCE</scope>
    <source>
        <strain evidence="11">CHK195-9823</strain>
    </source>
</reference>
<evidence type="ECO:0000313" key="11">
    <source>
        <dbReference type="EMBL" id="HIV40085.1"/>
    </source>
</evidence>
<evidence type="ECO:0000256" key="9">
    <source>
        <dbReference type="HAMAP-Rule" id="MF_00197"/>
    </source>
</evidence>
<dbReference type="Gene3D" id="3.10.310.10">
    <property type="entry name" value="Diaminopimelate Epimerase, Chain A, domain 1"/>
    <property type="match status" value="2"/>
</dbReference>
<keyword evidence="5 9" id="KW-0028">Amino-acid biosynthesis</keyword>
<evidence type="ECO:0000256" key="5">
    <source>
        <dbReference type="ARBA" id="ARBA00022605"/>
    </source>
</evidence>
<gene>
    <name evidence="9 11" type="primary">dapF</name>
    <name evidence="11" type="ORF">H9747_14005</name>
</gene>
<dbReference type="AlphaFoldDB" id="A0A9D1PF55"/>
<sequence>MKFTKMQGIGNDYVYVNCFTEKIDNPSEVAIKVSDRHFGIGSDGLILIKPSEKADFEMEMYNADGSQGAMCGNGIRCVAKYVYDYGLTDKTSISVDTKSGVKYLELTVKDGKVKEVRVNMGSPILETEKIPMIYPKSPVISQPLNVNQEIYEVTAVSMGNPHAVVYVEDVKNMKIEEIGPWFEKSKAFPESVNTEFVRVIDRHTVEMRVWERGSGETLACGTGACAVTVASVLNGYTDEEVTVHLLGGDLKIFWDRKENLVYMTGPAEVVFDGEITL</sequence>
<evidence type="ECO:0000256" key="10">
    <source>
        <dbReference type="PROSITE-ProRule" id="PRU10125"/>
    </source>
</evidence>
<proteinExistence type="inferred from homology"/>
<comment type="caution">
    <text evidence="11">The sequence shown here is derived from an EMBL/GenBank/DDBJ whole genome shotgun (WGS) entry which is preliminary data.</text>
</comment>
<evidence type="ECO:0000256" key="6">
    <source>
        <dbReference type="ARBA" id="ARBA00023154"/>
    </source>
</evidence>
<evidence type="ECO:0000256" key="2">
    <source>
        <dbReference type="ARBA" id="ARBA00010219"/>
    </source>
</evidence>
<protein>
    <recommendedName>
        <fullName evidence="3 9">Diaminopimelate epimerase</fullName>
        <shortName evidence="9">DAP epimerase</shortName>
        <ecNumber evidence="3 9">5.1.1.7</ecNumber>
    </recommendedName>
    <alternativeName>
        <fullName evidence="9">PLP-independent amino acid racemase</fullName>
    </alternativeName>
</protein>
<dbReference type="PROSITE" id="PS01326">
    <property type="entry name" value="DAP_EPIMERASE"/>
    <property type="match status" value="1"/>
</dbReference>
<feature type="active site" description="Proton acceptor" evidence="9">
    <location>
        <position position="220"/>
    </location>
</feature>
<dbReference type="Proteomes" id="UP000886814">
    <property type="component" value="Unassembled WGS sequence"/>
</dbReference>
<dbReference type="PANTHER" id="PTHR31689">
    <property type="entry name" value="DIAMINOPIMELATE EPIMERASE, CHLOROPLASTIC"/>
    <property type="match status" value="1"/>
</dbReference>
<dbReference type="HAMAP" id="MF_00197">
    <property type="entry name" value="DAP_epimerase"/>
    <property type="match status" value="1"/>
</dbReference>
<feature type="binding site" evidence="9">
    <location>
        <begin position="72"/>
        <end position="73"/>
    </location>
    <ligand>
        <name>substrate</name>
    </ligand>
</feature>
<feature type="binding site" evidence="9">
    <location>
        <begin position="221"/>
        <end position="222"/>
    </location>
    <ligand>
        <name>substrate</name>
    </ligand>
</feature>
<evidence type="ECO:0000313" key="12">
    <source>
        <dbReference type="Proteomes" id="UP000886814"/>
    </source>
</evidence>
<dbReference type="InterPro" id="IPR001653">
    <property type="entry name" value="DAP_epimerase_DapF"/>
</dbReference>
<accession>A0A9D1PF55</accession>
<comment type="function">
    <text evidence="9">Catalyzes the stereoinversion of LL-2,6-diaminopimelate (L,L-DAP) to meso-diaminopimelate (meso-DAP), a precursor of L-lysine and an essential component of the bacterial peptidoglycan.</text>
</comment>
<dbReference type="GO" id="GO:0005829">
    <property type="term" value="C:cytosol"/>
    <property type="evidence" value="ECO:0007669"/>
    <property type="project" value="TreeGrafter"/>
</dbReference>
<dbReference type="PANTHER" id="PTHR31689:SF0">
    <property type="entry name" value="DIAMINOPIMELATE EPIMERASE"/>
    <property type="match status" value="1"/>
</dbReference>
<reference evidence="11" key="1">
    <citation type="journal article" date="2021" name="PeerJ">
        <title>Extensive microbial diversity within the chicken gut microbiome revealed by metagenomics and culture.</title>
        <authorList>
            <person name="Gilroy R."/>
            <person name="Ravi A."/>
            <person name="Getino M."/>
            <person name="Pursley I."/>
            <person name="Horton D.L."/>
            <person name="Alikhan N.F."/>
            <person name="Baker D."/>
            <person name="Gharbi K."/>
            <person name="Hall N."/>
            <person name="Watson M."/>
            <person name="Adriaenssens E.M."/>
            <person name="Foster-Nyarko E."/>
            <person name="Jarju S."/>
            <person name="Secka A."/>
            <person name="Antonio M."/>
            <person name="Oren A."/>
            <person name="Chaudhuri R.R."/>
            <person name="La Ragione R."/>
            <person name="Hildebrand F."/>
            <person name="Pallen M.J."/>
        </authorList>
    </citation>
    <scope>NUCLEOTIDE SEQUENCE</scope>
    <source>
        <strain evidence="11">CHK195-9823</strain>
    </source>
</reference>
<feature type="active site" description="Proton donor" evidence="9">
    <location>
        <position position="71"/>
    </location>
</feature>
<comment type="subcellular location">
    <subcellularLocation>
        <location evidence="9">Cytoplasm</location>
    </subcellularLocation>
</comment>
<feature type="binding site" evidence="9">
    <location>
        <position position="62"/>
    </location>
    <ligand>
        <name>substrate</name>
    </ligand>
</feature>
<keyword evidence="4 9" id="KW-0963">Cytoplasm</keyword>
<organism evidence="11 12">
    <name type="scientific">Candidatus Blautia stercorigallinarum</name>
    <dbReference type="NCBI Taxonomy" id="2838501"/>
    <lineage>
        <taxon>Bacteria</taxon>
        <taxon>Bacillati</taxon>
        <taxon>Bacillota</taxon>
        <taxon>Clostridia</taxon>
        <taxon>Lachnospirales</taxon>
        <taxon>Lachnospiraceae</taxon>
        <taxon>Blautia</taxon>
    </lineage>
</organism>
<dbReference type="EC" id="5.1.1.7" evidence="3 9"/>
<feature type="site" description="Could be important to modulate the pK values of the two catalytic cysteine residues" evidence="9">
    <location>
        <position position="162"/>
    </location>
</feature>
<feature type="active site" evidence="10">
    <location>
        <position position="71"/>
    </location>
</feature>
<keyword evidence="7 9" id="KW-0413">Isomerase</keyword>
<keyword evidence="6 9" id="KW-0457">Lysine biosynthesis</keyword>
<comment type="catalytic activity">
    <reaction evidence="8 9">
        <text>(2S,6S)-2,6-diaminopimelate = meso-2,6-diaminopimelate</text>
        <dbReference type="Rhea" id="RHEA:15393"/>
        <dbReference type="ChEBI" id="CHEBI:57609"/>
        <dbReference type="ChEBI" id="CHEBI:57791"/>
        <dbReference type="EC" id="5.1.1.7"/>
    </reaction>
</comment>
<dbReference type="EMBL" id="DXIQ01000097">
    <property type="protein sequence ID" value="HIV40085.1"/>
    <property type="molecule type" value="Genomic_DNA"/>
</dbReference>
<feature type="binding site" evidence="9">
    <location>
        <begin position="211"/>
        <end position="212"/>
    </location>
    <ligand>
        <name>substrate</name>
    </ligand>
</feature>
<dbReference type="GO" id="GO:0009089">
    <property type="term" value="P:lysine biosynthetic process via diaminopimelate"/>
    <property type="evidence" value="ECO:0007669"/>
    <property type="project" value="UniProtKB-UniRule"/>
</dbReference>
<name>A0A9D1PF55_9FIRM</name>
<feature type="binding site" evidence="9">
    <location>
        <position position="11"/>
    </location>
    <ligand>
        <name>substrate</name>
    </ligand>
</feature>
<dbReference type="InterPro" id="IPR018510">
    <property type="entry name" value="DAP_epimerase_AS"/>
</dbReference>
<dbReference type="Pfam" id="PF01678">
    <property type="entry name" value="DAP_epimerase"/>
    <property type="match status" value="2"/>
</dbReference>
<feature type="site" description="Could be important to modulate the pK values of the two catalytic cysteine residues" evidence="9">
    <location>
        <position position="211"/>
    </location>
</feature>
<comment type="similarity">
    <text evidence="2 9">Belongs to the diaminopimelate epimerase family.</text>
</comment>
<evidence type="ECO:0000256" key="4">
    <source>
        <dbReference type="ARBA" id="ARBA00022490"/>
    </source>
</evidence>
<comment type="pathway">
    <text evidence="1 9">Amino-acid biosynthesis; L-lysine biosynthesis via DAP pathway; DL-2,6-diaminopimelate from LL-2,6-diaminopimelate: step 1/1.</text>
</comment>
<dbReference type="NCBIfam" id="TIGR00652">
    <property type="entry name" value="DapF"/>
    <property type="match status" value="1"/>
</dbReference>
<evidence type="ECO:0000256" key="3">
    <source>
        <dbReference type="ARBA" id="ARBA00013080"/>
    </source>
</evidence>
<dbReference type="SUPFAM" id="SSF54506">
    <property type="entry name" value="Diaminopimelate epimerase-like"/>
    <property type="match status" value="2"/>
</dbReference>
<evidence type="ECO:0000256" key="7">
    <source>
        <dbReference type="ARBA" id="ARBA00023235"/>
    </source>
</evidence>
<feature type="binding site" evidence="9">
    <location>
        <position position="160"/>
    </location>
    <ligand>
        <name>substrate</name>
    </ligand>
</feature>
<comment type="subunit">
    <text evidence="9">Homodimer.</text>
</comment>
<comment type="caution">
    <text evidence="9">Lacks conserved residue(s) required for the propagation of feature annotation.</text>
</comment>